<protein>
    <submittedName>
        <fullName evidence="2">Uncharacterized protein</fullName>
    </submittedName>
</protein>
<proteinExistence type="predicted"/>
<name>A0A916YKU6_9SPHN</name>
<accession>A0A916YKU6</accession>
<feature type="transmembrane region" description="Helical" evidence="1">
    <location>
        <begin position="25"/>
        <end position="44"/>
    </location>
</feature>
<feature type="transmembrane region" description="Helical" evidence="1">
    <location>
        <begin position="220"/>
        <end position="236"/>
    </location>
</feature>
<keyword evidence="1" id="KW-0472">Membrane</keyword>
<keyword evidence="1" id="KW-0812">Transmembrane</keyword>
<dbReference type="Proteomes" id="UP000598997">
    <property type="component" value="Unassembled WGS sequence"/>
</dbReference>
<evidence type="ECO:0000313" key="3">
    <source>
        <dbReference type="Proteomes" id="UP000598997"/>
    </source>
</evidence>
<feature type="transmembrane region" description="Helical" evidence="1">
    <location>
        <begin position="133"/>
        <end position="149"/>
    </location>
</feature>
<evidence type="ECO:0000256" key="1">
    <source>
        <dbReference type="SAM" id="Phobius"/>
    </source>
</evidence>
<organism evidence="2 3">
    <name type="scientific">Croceicoccus pelagius</name>
    <dbReference type="NCBI Taxonomy" id="1703341"/>
    <lineage>
        <taxon>Bacteria</taxon>
        <taxon>Pseudomonadati</taxon>
        <taxon>Pseudomonadota</taxon>
        <taxon>Alphaproteobacteria</taxon>
        <taxon>Sphingomonadales</taxon>
        <taxon>Erythrobacteraceae</taxon>
        <taxon>Croceicoccus</taxon>
    </lineage>
</organism>
<dbReference type="AlphaFoldDB" id="A0A916YKU6"/>
<comment type="caution">
    <text evidence="2">The sequence shown here is derived from an EMBL/GenBank/DDBJ whole genome shotgun (WGS) entry which is preliminary data.</text>
</comment>
<keyword evidence="1" id="KW-1133">Transmembrane helix</keyword>
<feature type="transmembrane region" description="Helical" evidence="1">
    <location>
        <begin position="169"/>
        <end position="200"/>
    </location>
</feature>
<evidence type="ECO:0000313" key="2">
    <source>
        <dbReference type="EMBL" id="GGD50017.1"/>
    </source>
</evidence>
<keyword evidence="3" id="KW-1185">Reference proteome</keyword>
<feature type="transmembrane region" description="Helical" evidence="1">
    <location>
        <begin position="109"/>
        <end position="127"/>
    </location>
</feature>
<feature type="transmembrane region" description="Helical" evidence="1">
    <location>
        <begin position="64"/>
        <end position="83"/>
    </location>
</feature>
<sequence>MFVAVFSAVHLNVHRLVFLDVKPRSAWLSFSGGVAVAYIFLHVLPDLGTHQKTFAQELQLSSTLAESLVYALTLIGLVCFYGLERMVKISRSRSRAKGQGDRIEDHLEWVHAGSYAVLHLLIGYLLLHREETGPWSLGLYFVAMALHFLTSDYGMRIDHPEAYEKRGRWVLAASVVIGWALGLAVSLPLVAVGFLFAFLAGGIILNTLKEELPEDRSSRFLPFLGGALVYSLIMLGERTMGQA</sequence>
<gene>
    <name evidence="2" type="ORF">GCM10010989_25400</name>
</gene>
<dbReference type="EMBL" id="BMIO01000007">
    <property type="protein sequence ID" value="GGD50017.1"/>
    <property type="molecule type" value="Genomic_DNA"/>
</dbReference>
<reference evidence="2 3" key="1">
    <citation type="journal article" date="2014" name="Int. J. Syst. Evol. Microbiol.">
        <title>Complete genome sequence of Corynebacterium casei LMG S-19264T (=DSM 44701T), isolated from a smear-ripened cheese.</title>
        <authorList>
            <consortium name="US DOE Joint Genome Institute (JGI-PGF)"/>
            <person name="Walter F."/>
            <person name="Albersmeier A."/>
            <person name="Kalinowski J."/>
            <person name="Ruckert C."/>
        </authorList>
    </citation>
    <scope>NUCLEOTIDE SEQUENCE [LARGE SCALE GENOMIC DNA]</scope>
    <source>
        <strain evidence="2 3">CGMCC 1.15358</strain>
    </source>
</reference>